<proteinExistence type="predicted"/>
<dbReference type="Proteomes" id="UP000032430">
    <property type="component" value="Chromosome I"/>
</dbReference>
<evidence type="ECO:0000313" key="1">
    <source>
        <dbReference type="EMBL" id="CEG58407.1"/>
    </source>
</evidence>
<dbReference type="KEGG" id="lfa:LFA_3061"/>
<dbReference type="OrthoDB" id="9795405at2"/>
<evidence type="ECO:0000313" key="2">
    <source>
        <dbReference type="Proteomes" id="UP000032430"/>
    </source>
</evidence>
<gene>
    <name evidence="1" type="ORF">LFA_3061</name>
</gene>
<reference evidence="2" key="1">
    <citation type="submission" date="2014-09" db="EMBL/GenBank/DDBJ databases">
        <authorList>
            <person name="Gomez-Valero L."/>
        </authorList>
    </citation>
    <scope>NUCLEOTIDE SEQUENCE [LARGE SCALE GENOMIC DNA]</scope>
    <source>
        <strain evidence="2">ATCC700992</strain>
    </source>
</reference>
<dbReference type="InterPro" id="IPR015946">
    <property type="entry name" value="KH_dom-like_a/b"/>
</dbReference>
<dbReference type="STRING" id="1212491.LFA_3061"/>
<sequence>MLMYNIHLQWERETEDFNYRTYNRKHTVFFNGGPKIEINSSSNFIRNPQFHSPEELLIASLSSCFLLTFLALCSKKKYIVNSYLDQGFCHINEHERVITDIVLSPIVLFEQGSKPDKTTMRELFDEAHNLCFIANSLKVPIRISPEFADTPIEK</sequence>
<protein>
    <submittedName>
        <fullName evidence="1">Putative OsmC family protein</fullName>
    </submittedName>
</protein>
<dbReference type="AlphaFoldDB" id="A0A098G7H4"/>
<dbReference type="SUPFAM" id="SSF82784">
    <property type="entry name" value="OsmC-like"/>
    <property type="match status" value="1"/>
</dbReference>
<dbReference type="PANTHER" id="PTHR42830:SF2">
    <property type="entry name" value="OSMC_OHR FAMILY PROTEIN"/>
    <property type="match status" value="1"/>
</dbReference>
<dbReference type="RefSeq" id="WP_045096728.1">
    <property type="nucleotide sequence ID" value="NZ_LN614827.1"/>
</dbReference>
<dbReference type="InterPro" id="IPR036102">
    <property type="entry name" value="OsmC/Ohrsf"/>
</dbReference>
<dbReference type="EMBL" id="LN614827">
    <property type="protein sequence ID" value="CEG58407.1"/>
    <property type="molecule type" value="Genomic_DNA"/>
</dbReference>
<dbReference type="InterPro" id="IPR052707">
    <property type="entry name" value="OsmC_Ohr_Peroxiredoxin"/>
</dbReference>
<dbReference type="HOGENOM" id="CLU_105860_1_0_6"/>
<dbReference type="PANTHER" id="PTHR42830">
    <property type="entry name" value="OSMOTICALLY INDUCIBLE FAMILY PROTEIN"/>
    <property type="match status" value="1"/>
</dbReference>
<organism evidence="1 2">
    <name type="scientific">Legionella fallonii LLAP-10</name>
    <dbReference type="NCBI Taxonomy" id="1212491"/>
    <lineage>
        <taxon>Bacteria</taxon>
        <taxon>Pseudomonadati</taxon>
        <taxon>Pseudomonadota</taxon>
        <taxon>Gammaproteobacteria</taxon>
        <taxon>Legionellales</taxon>
        <taxon>Legionellaceae</taxon>
        <taxon>Legionella</taxon>
    </lineage>
</organism>
<name>A0A098G7H4_9GAMM</name>
<keyword evidence="2" id="KW-1185">Reference proteome</keyword>
<accession>A0A098G7H4</accession>
<dbReference type="InterPro" id="IPR003718">
    <property type="entry name" value="OsmC/Ohr_fam"/>
</dbReference>
<dbReference type="Gene3D" id="3.30.300.20">
    <property type="match status" value="1"/>
</dbReference>
<dbReference type="Pfam" id="PF02566">
    <property type="entry name" value="OsmC"/>
    <property type="match status" value="1"/>
</dbReference>